<dbReference type="Proteomes" id="UP000193862">
    <property type="component" value="Unassembled WGS sequence"/>
</dbReference>
<evidence type="ECO:0000256" key="1">
    <source>
        <dbReference type="ARBA" id="ARBA00022729"/>
    </source>
</evidence>
<accession>A0A1Y5R5U5</accession>
<evidence type="ECO:0000256" key="2">
    <source>
        <dbReference type="SAM" id="SignalP"/>
    </source>
</evidence>
<feature type="domain" description="Outer membrane protein beta-barrel" evidence="3">
    <location>
        <begin position="9"/>
        <end position="221"/>
    </location>
</feature>
<dbReference type="RefSeq" id="WP_085834787.1">
    <property type="nucleotide sequence ID" value="NZ_FWFS01000001.1"/>
</dbReference>
<protein>
    <recommendedName>
        <fullName evidence="3">Outer membrane protein beta-barrel domain-containing protein</fullName>
    </recommendedName>
</protein>
<feature type="signal peptide" evidence="2">
    <location>
        <begin position="1"/>
        <end position="24"/>
    </location>
</feature>
<dbReference type="OrthoDB" id="9810784at2"/>
<dbReference type="Gene3D" id="2.40.160.20">
    <property type="match status" value="1"/>
</dbReference>
<dbReference type="SUPFAM" id="SSF56925">
    <property type="entry name" value="OMPA-like"/>
    <property type="match status" value="1"/>
</dbReference>
<organism evidence="4 5">
    <name type="scientific">Aquimixticola soesokkakensis</name>
    <dbReference type="NCBI Taxonomy" id="1519096"/>
    <lineage>
        <taxon>Bacteria</taxon>
        <taxon>Pseudomonadati</taxon>
        <taxon>Pseudomonadota</taxon>
        <taxon>Alphaproteobacteria</taxon>
        <taxon>Rhodobacterales</taxon>
        <taxon>Paracoccaceae</taxon>
        <taxon>Aquimixticola</taxon>
    </lineage>
</organism>
<feature type="chain" id="PRO_5012599377" description="Outer membrane protein beta-barrel domain-containing protein" evidence="2">
    <location>
        <begin position="25"/>
        <end position="221"/>
    </location>
</feature>
<evidence type="ECO:0000259" key="3">
    <source>
        <dbReference type="Pfam" id="PF13505"/>
    </source>
</evidence>
<evidence type="ECO:0000313" key="4">
    <source>
        <dbReference type="EMBL" id="SLN09960.1"/>
    </source>
</evidence>
<proteinExistence type="predicted"/>
<reference evidence="4 5" key="1">
    <citation type="submission" date="2017-03" db="EMBL/GenBank/DDBJ databases">
        <authorList>
            <person name="Afonso C.L."/>
            <person name="Miller P.J."/>
            <person name="Scott M.A."/>
            <person name="Spackman E."/>
            <person name="Goraichik I."/>
            <person name="Dimitrov K.M."/>
            <person name="Suarez D.L."/>
            <person name="Swayne D.E."/>
        </authorList>
    </citation>
    <scope>NUCLEOTIDE SEQUENCE [LARGE SCALE GENOMIC DNA]</scope>
    <source>
        <strain evidence="4 5">CECT 8620</strain>
    </source>
</reference>
<gene>
    <name evidence="4" type="ORF">AQS8620_00008</name>
</gene>
<name>A0A1Y5R5U5_9RHOB</name>
<dbReference type="InterPro" id="IPR011250">
    <property type="entry name" value="OMP/PagP_B-barrel"/>
</dbReference>
<keyword evidence="5" id="KW-1185">Reference proteome</keyword>
<dbReference type="EMBL" id="FWFS01000001">
    <property type="protein sequence ID" value="SLN09960.1"/>
    <property type="molecule type" value="Genomic_DNA"/>
</dbReference>
<sequence>MSATLRTLGAAAVLALCTPLVATAETELSVYTGYQTAPHSVVTVDDSSGSTEFTAGWDGKSFEMPPYYGLRATYWLPNEWGFGAEFTHDKVYANDDTRAANGYDVLEFTDGLNILTANVMRRWTDAFMGLTPYVGAGLGIAVPHVEVQKTGGVKTYGYQYTGPAVRLTAGVKYDITETWGVFGEYQGTYSMNKADLDSGAGDTLETNIITNALNFGVSYRF</sequence>
<dbReference type="AlphaFoldDB" id="A0A1Y5R5U5"/>
<dbReference type="Pfam" id="PF13505">
    <property type="entry name" value="OMP_b-brl"/>
    <property type="match status" value="1"/>
</dbReference>
<keyword evidence="1 2" id="KW-0732">Signal</keyword>
<dbReference type="InterPro" id="IPR027385">
    <property type="entry name" value="Beta-barrel_OMP"/>
</dbReference>
<evidence type="ECO:0000313" key="5">
    <source>
        <dbReference type="Proteomes" id="UP000193862"/>
    </source>
</evidence>